<reference evidence="1 2" key="1">
    <citation type="submission" date="2024-03" db="EMBL/GenBank/DDBJ databases">
        <title>Community enrichment and isolation of bacterial strains for fucoidan degradation.</title>
        <authorList>
            <person name="Sichert A."/>
        </authorList>
    </citation>
    <scope>NUCLEOTIDE SEQUENCE [LARGE SCALE GENOMIC DNA]</scope>
    <source>
        <strain evidence="1 2">AS62</strain>
    </source>
</reference>
<evidence type="ECO:0000313" key="1">
    <source>
        <dbReference type="EMBL" id="MEM5503090.1"/>
    </source>
</evidence>
<sequence>MQFHLNDKDRQLIDAILDQLIPANPEKAVPAAGKLGVAEFLIEKASSDANINQAVVDVINYTTKLAEDVSPQTVRQLESELPQEFATLLRLTYMGYYSRADIRVVFGLSKEPVQPKGYDVPSEAPELLMQLTAPVLAGGKIYREA</sequence>
<dbReference type="Proteomes" id="UP001477870">
    <property type="component" value="Unassembled WGS sequence"/>
</dbReference>
<dbReference type="RefSeq" id="WP_342849280.1">
    <property type="nucleotide sequence ID" value="NZ_JBBMQO010000011.1"/>
</dbReference>
<name>A0ABU9TB42_9HYPH</name>
<protein>
    <recommendedName>
        <fullName evidence="3">Gluconate 2-dehydrogenase subunit 3 family protein</fullName>
    </recommendedName>
</protein>
<gene>
    <name evidence="1" type="ORF">WNY59_15995</name>
</gene>
<accession>A0ABU9TB42</accession>
<evidence type="ECO:0008006" key="3">
    <source>
        <dbReference type="Google" id="ProtNLM"/>
    </source>
</evidence>
<comment type="caution">
    <text evidence="1">The sequence shown here is derived from an EMBL/GenBank/DDBJ whole genome shotgun (WGS) entry which is preliminary data.</text>
</comment>
<dbReference type="EMBL" id="JBBMQO010000011">
    <property type="protein sequence ID" value="MEM5503090.1"/>
    <property type="molecule type" value="Genomic_DNA"/>
</dbReference>
<organism evidence="1 2">
    <name type="scientific">Ahrensia kielensis</name>
    <dbReference type="NCBI Taxonomy" id="76980"/>
    <lineage>
        <taxon>Bacteria</taxon>
        <taxon>Pseudomonadati</taxon>
        <taxon>Pseudomonadota</taxon>
        <taxon>Alphaproteobacteria</taxon>
        <taxon>Hyphomicrobiales</taxon>
        <taxon>Ahrensiaceae</taxon>
        <taxon>Ahrensia</taxon>
    </lineage>
</organism>
<keyword evidence="2" id="KW-1185">Reference proteome</keyword>
<evidence type="ECO:0000313" key="2">
    <source>
        <dbReference type="Proteomes" id="UP001477870"/>
    </source>
</evidence>
<proteinExistence type="predicted"/>